<keyword evidence="12 13" id="KW-0472">Membrane</keyword>
<evidence type="ECO:0000256" key="5">
    <source>
        <dbReference type="ARBA" id="ARBA00022679"/>
    </source>
</evidence>
<feature type="domain" description="Histidine kinase" evidence="14">
    <location>
        <begin position="252"/>
        <end position="466"/>
    </location>
</feature>
<dbReference type="Pfam" id="PF00512">
    <property type="entry name" value="HisKA"/>
    <property type="match status" value="1"/>
</dbReference>
<dbReference type="InterPro" id="IPR003661">
    <property type="entry name" value="HisK_dim/P_dom"/>
</dbReference>
<keyword evidence="8 16" id="KW-0418">Kinase</keyword>
<dbReference type="EC" id="2.7.13.3" evidence="3"/>
<dbReference type="InterPro" id="IPR003594">
    <property type="entry name" value="HATPase_dom"/>
</dbReference>
<evidence type="ECO:0000256" key="10">
    <source>
        <dbReference type="ARBA" id="ARBA00022989"/>
    </source>
</evidence>
<dbReference type="SMART" id="SM00388">
    <property type="entry name" value="HisKA"/>
    <property type="match status" value="1"/>
</dbReference>
<dbReference type="PRINTS" id="PR00344">
    <property type="entry name" value="BCTRLSENSOR"/>
</dbReference>
<dbReference type="Pfam" id="PF08521">
    <property type="entry name" value="2CSK_N"/>
    <property type="match status" value="1"/>
</dbReference>
<keyword evidence="17" id="KW-1185">Reference proteome</keyword>
<dbReference type="GO" id="GO:0000155">
    <property type="term" value="F:phosphorelay sensor kinase activity"/>
    <property type="evidence" value="ECO:0007669"/>
    <property type="project" value="InterPro"/>
</dbReference>
<evidence type="ECO:0000259" key="15">
    <source>
        <dbReference type="PROSITE" id="PS50885"/>
    </source>
</evidence>
<dbReference type="SMART" id="SM00387">
    <property type="entry name" value="HATPase_c"/>
    <property type="match status" value="1"/>
</dbReference>
<sequence>MKSMSILTRLRWLIIGLMLVILVPLGFFSFKKTLAEIDELSDGRLAQAARTLDVLVRHIGVDALREQVDSRLHVPISGVHDNPITVQGHTFESEVGYQVFDRQGHAILATDNLLVLPRPDGADADGDFQDTKANDHLWRVYTLADPDEGVTIRVGERYDSRHDITHALWIEHGLPPLILLPLLALLIGWAVRRGLRPLDALVGALTAREPGSHAPIVLDDAPRELEPVVAALNAQISSIEDALERERRFSADVAHELRTPLSSTMINLENAMAVPRGEDASVALGSARECLESLARRIEQLLALARLEAGAAAGPRVAVDLGRVARDTIEELSPLIADSDVELSVASLPEHIPMLGYEAALGAMLRNLLENALRHVQAGGQVSLSIAQDAKEVTIDVVDDGPGIPPERRELVFARFHREPGTGGDGFGLGLSIVQRAAHFHGATIDLLDSPLGRGLRVRVRIPNNGQAA</sequence>
<dbReference type="CDD" id="cd00075">
    <property type="entry name" value="HATPase"/>
    <property type="match status" value="1"/>
</dbReference>
<keyword evidence="4" id="KW-0597">Phosphoprotein</keyword>
<evidence type="ECO:0000256" key="9">
    <source>
        <dbReference type="ARBA" id="ARBA00022840"/>
    </source>
</evidence>
<comment type="subcellular location">
    <subcellularLocation>
        <location evidence="2">Membrane</location>
        <topology evidence="2">Multi-pass membrane protein</topology>
    </subcellularLocation>
</comment>
<keyword evidence="9" id="KW-0067">ATP-binding</keyword>
<feature type="transmembrane region" description="Helical" evidence="13">
    <location>
        <begin position="12"/>
        <end position="30"/>
    </location>
</feature>
<dbReference type="EMBL" id="SMCS01000002">
    <property type="protein sequence ID" value="TCV96369.1"/>
    <property type="molecule type" value="Genomic_DNA"/>
</dbReference>
<dbReference type="AlphaFoldDB" id="A0A4V2W4L3"/>
<dbReference type="InterPro" id="IPR050428">
    <property type="entry name" value="TCS_sensor_his_kinase"/>
</dbReference>
<dbReference type="CDD" id="cd00082">
    <property type="entry name" value="HisKA"/>
    <property type="match status" value="1"/>
</dbReference>
<dbReference type="PROSITE" id="PS50109">
    <property type="entry name" value="HIS_KIN"/>
    <property type="match status" value="1"/>
</dbReference>
<dbReference type="SUPFAM" id="SSF55874">
    <property type="entry name" value="ATPase domain of HSP90 chaperone/DNA topoisomerase II/histidine kinase"/>
    <property type="match status" value="1"/>
</dbReference>
<keyword evidence="6 13" id="KW-0812">Transmembrane</keyword>
<dbReference type="InterPro" id="IPR036890">
    <property type="entry name" value="HATPase_C_sf"/>
</dbReference>
<keyword evidence="7" id="KW-0547">Nucleotide-binding</keyword>
<comment type="caution">
    <text evidence="16">The sequence shown here is derived from an EMBL/GenBank/DDBJ whole genome shotgun (WGS) entry which is preliminary data.</text>
</comment>
<dbReference type="Gene3D" id="1.10.287.130">
    <property type="match status" value="1"/>
</dbReference>
<dbReference type="InterPro" id="IPR036097">
    <property type="entry name" value="HisK_dim/P_sf"/>
</dbReference>
<name>A0A4V2W4L3_9GAMM</name>
<reference evidence="16 17" key="1">
    <citation type="submission" date="2019-03" db="EMBL/GenBank/DDBJ databases">
        <title>Above-ground endophytic microbial communities from plants in different locations in the United States.</title>
        <authorList>
            <person name="Frank C."/>
        </authorList>
    </citation>
    <scope>NUCLEOTIDE SEQUENCE [LARGE SCALE GENOMIC DNA]</scope>
    <source>
        <strain evidence="16 17">LP_13_YM</strain>
    </source>
</reference>
<evidence type="ECO:0000256" key="13">
    <source>
        <dbReference type="SAM" id="Phobius"/>
    </source>
</evidence>
<dbReference type="PANTHER" id="PTHR45436:SF14">
    <property type="entry name" value="SENSOR PROTEIN QSEC"/>
    <property type="match status" value="1"/>
</dbReference>
<evidence type="ECO:0000256" key="2">
    <source>
        <dbReference type="ARBA" id="ARBA00004141"/>
    </source>
</evidence>
<dbReference type="InterPro" id="IPR004358">
    <property type="entry name" value="Sig_transdc_His_kin-like_C"/>
</dbReference>
<evidence type="ECO:0000313" key="16">
    <source>
        <dbReference type="EMBL" id="TCV96369.1"/>
    </source>
</evidence>
<evidence type="ECO:0000259" key="14">
    <source>
        <dbReference type="PROSITE" id="PS50109"/>
    </source>
</evidence>
<keyword evidence="5" id="KW-0808">Transferase</keyword>
<organism evidence="16 17">
    <name type="scientific">Luteibacter rhizovicinus</name>
    <dbReference type="NCBI Taxonomy" id="242606"/>
    <lineage>
        <taxon>Bacteria</taxon>
        <taxon>Pseudomonadati</taxon>
        <taxon>Pseudomonadota</taxon>
        <taxon>Gammaproteobacteria</taxon>
        <taxon>Lysobacterales</taxon>
        <taxon>Rhodanobacteraceae</taxon>
        <taxon>Luteibacter</taxon>
    </lineage>
</organism>
<evidence type="ECO:0000256" key="4">
    <source>
        <dbReference type="ARBA" id="ARBA00022553"/>
    </source>
</evidence>
<dbReference type="InterPro" id="IPR005467">
    <property type="entry name" value="His_kinase_dom"/>
</dbReference>
<evidence type="ECO:0000256" key="11">
    <source>
        <dbReference type="ARBA" id="ARBA00023012"/>
    </source>
</evidence>
<evidence type="ECO:0000256" key="12">
    <source>
        <dbReference type="ARBA" id="ARBA00023136"/>
    </source>
</evidence>
<evidence type="ECO:0000256" key="6">
    <source>
        <dbReference type="ARBA" id="ARBA00022692"/>
    </source>
</evidence>
<proteinExistence type="predicted"/>
<dbReference type="PANTHER" id="PTHR45436">
    <property type="entry name" value="SENSOR HISTIDINE KINASE YKOH"/>
    <property type="match status" value="1"/>
</dbReference>
<dbReference type="Gene3D" id="3.30.565.10">
    <property type="entry name" value="Histidine kinase-like ATPase, C-terminal domain"/>
    <property type="match status" value="1"/>
</dbReference>
<dbReference type="OrthoDB" id="9804645at2"/>
<evidence type="ECO:0000256" key="7">
    <source>
        <dbReference type="ARBA" id="ARBA00022741"/>
    </source>
</evidence>
<feature type="domain" description="HAMP" evidence="15">
    <location>
        <begin position="192"/>
        <end position="244"/>
    </location>
</feature>
<protein>
    <recommendedName>
        <fullName evidence="3">histidine kinase</fullName>
        <ecNumber evidence="3">2.7.13.3</ecNumber>
    </recommendedName>
</protein>
<comment type="catalytic activity">
    <reaction evidence="1">
        <text>ATP + protein L-histidine = ADP + protein N-phospho-L-histidine.</text>
        <dbReference type="EC" id="2.7.13.3"/>
    </reaction>
</comment>
<evidence type="ECO:0000313" key="17">
    <source>
        <dbReference type="Proteomes" id="UP000295645"/>
    </source>
</evidence>
<gene>
    <name evidence="16" type="ORF">EC912_102720</name>
</gene>
<evidence type="ECO:0000256" key="1">
    <source>
        <dbReference type="ARBA" id="ARBA00000085"/>
    </source>
</evidence>
<accession>A0A4V2W4L3</accession>
<dbReference type="Proteomes" id="UP000295645">
    <property type="component" value="Unassembled WGS sequence"/>
</dbReference>
<keyword evidence="10 13" id="KW-1133">Transmembrane helix</keyword>
<keyword evidence="11" id="KW-0902">Two-component regulatory system</keyword>
<evidence type="ECO:0000256" key="8">
    <source>
        <dbReference type="ARBA" id="ARBA00022777"/>
    </source>
</evidence>
<dbReference type="GO" id="GO:0005886">
    <property type="term" value="C:plasma membrane"/>
    <property type="evidence" value="ECO:0007669"/>
    <property type="project" value="TreeGrafter"/>
</dbReference>
<dbReference type="SUPFAM" id="SSF47384">
    <property type="entry name" value="Homodimeric domain of signal transducing histidine kinase"/>
    <property type="match status" value="1"/>
</dbReference>
<dbReference type="InterPro" id="IPR003660">
    <property type="entry name" value="HAMP_dom"/>
</dbReference>
<dbReference type="GO" id="GO:0005524">
    <property type="term" value="F:ATP binding"/>
    <property type="evidence" value="ECO:0007669"/>
    <property type="project" value="UniProtKB-KW"/>
</dbReference>
<dbReference type="PROSITE" id="PS50885">
    <property type="entry name" value="HAMP"/>
    <property type="match status" value="1"/>
</dbReference>
<dbReference type="Pfam" id="PF02518">
    <property type="entry name" value="HATPase_c"/>
    <property type="match status" value="1"/>
</dbReference>
<dbReference type="InterPro" id="IPR013727">
    <property type="entry name" value="2CSK_N"/>
</dbReference>
<evidence type="ECO:0000256" key="3">
    <source>
        <dbReference type="ARBA" id="ARBA00012438"/>
    </source>
</evidence>